<dbReference type="Gene3D" id="3.40.50.300">
    <property type="entry name" value="P-loop containing nucleotide triphosphate hydrolases"/>
    <property type="match status" value="2"/>
</dbReference>
<evidence type="ECO:0000256" key="4">
    <source>
        <dbReference type="ARBA" id="ARBA00022737"/>
    </source>
</evidence>
<evidence type="ECO:0000256" key="8">
    <source>
        <dbReference type="PROSITE-ProRule" id="PRU01251"/>
    </source>
</evidence>
<evidence type="ECO:0000256" key="1">
    <source>
        <dbReference type="ARBA" id="ARBA00004229"/>
    </source>
</evidence>
<dbReference type="InterPro" id="IPR050130">
    <property type="entry name" value="ClpA_ClpB"/>
</dbReference>
<dbReference type="SUPFAM" id="SSF81923">
    <property type="entry name" value="Double Clp-N motif"/>
    <property type="match status" value="1"/>
</dbReference>
<dbReference type="CDD" id="cd00009">
    <property type="entry name" value="AAA"/>
    <property type="match status" value="1"/>
</dbReference>
<reference evidence="12" key="1">
    <citation type="submission" date="2022-10" db="EMBL/GenBank/DDBJ databases">
        <authorList>
            <person name="Chen Y."/>
            <person name="Dougan E. K."/>
            <person name="Chan C."/>
            <person name="Rhodes N."/>
            <person name="Thang M."/>
        </authorList>
    </citation>
    <scope>NUCLEOTIDE SEQUENCE</scope>
</reference>
<keyword evidence="15" id="KW-1185">Reference proteome</keyword>
<keyword evidence="7 9" id="KW-0143">Chaperone</keyword>
<dbReference type="InterPro" id="IPR035075">
    <property type="entry name" value="PRMT5"/>
</dbReference>
<keyword evidence="10" id="KW-0175">Coiled coil</keyword>
<proteinExistence type="inferred from homology"/>
<dbReference type="PROSITE" id="PS51903">
    <property type="entry name" value="CLP_R"/>
    <property type="match status" value="1"/>
</dbReference>
<keyword evidence="5 9" id="KW-0547">Nucleotide-binding</keyword>
<evidence type="ECO:0000313" key="14">
    <source>
        <dbReference type="EMBL" id="CAL4775149.1"/>
    </source>
</evidence>
<comment type="similarity">
    <text evidence="9">Belongs to the ClpA/ClpB family.</text>
</comment>
<dbReference type="CDD" id="cd19499">
    <property type="entry name" value="RecA-like_ClpB_Hsp104-like"/>
    <property type="match status" value="1"/>
</dbReference>
<evidence type="ECO:0000313" key="13">
    <source>
        <dbReference type="EMBL" id="CAL1141212.1"/>
    </source>
</evidence>
<evidence type="ECO:0000313" key="15">
    <source>
        <dbReference type="Proteomes" id="UP001152797"/>
    </source>
</evidence>
<feature type="domain" description="Clp R" evidence="11">
    <location>
        <begin position="418"/>
        <end position="562"/>
    </location>
</feature>
<keyword evidence="6 9" id="KW-0067">ATP-binding</keyword>
<evidence type="ECO:0000256" key="2">
    <source>
        <dbReference type="ARBA" id="ARBA00022528"/>
    </source>
</evidence>
<feature type="coiled-coil region" evidence="10">
    <location>
        <begin position="869"/>
        <end position="896"/>
    </location>
</feature>
<dbReference type="InterPro" id="IPR041546">
    <property type="entry name" value="ClpA/ClpB_AAA_lid"/>
</dbReference>
<evidence type="ECO:0000313" key="12">
    <source>
        <dbReference type="EMBL" id="CAI3987837.1"/>
    </source>
</evidence>
<dbReference type="Pfam" id="PF02861">
    <property type="entry name" value="Clp_N"/>
    <property type="match status" value="1"/>
</dbReference>
<dbReference type="InterPro" id="IPR003959">
    <property type="entry name" value="ATPase_AAA_core"/>
</dbReference>
<dbReference type="EMBL" id="CAMXCT010001208">
    <property type="protein sequence ID" value="CAI3987837.1"/>
    <property type="molecule type" value="Genomic_DNA"/>
</dbReference>
<comment type="subcellular location">
    <subcellularLocation>
        <location evidence="1">Plastid</location>
        <location evidence="1">Chloroplast</location>
    </subcellularLocation>
</comment>
<protein>
    <submittedName>
        <fullName evidence="14">ATP-dependent Clp protease ATP-binding subunit ClpA homolog</fullName>
    </submittedName>
</protein>
<dbReference type="Pfam" id="PF07724">
    <property type="entry name" value="AAA_2"/>
    <property type="match status" value="1"/>
</dbReference>
<dbReference type="InterPro" id="IPR027417">
    <property type="entry name" value="P-loop_NTPase"/>
</dbReference>
<dbReference type="EMBL" id="CAMXCT020001208">
    <property type="protein sequence ID" value="CAL1141212.1"/>
    <property type="molecule type" value="Genomic_DNA"/>
</dbReference>
<comment type="caution">
    <text evidence="12">The sequence shown here is derived from an EMBL/GenBank/DDBJ whole genome shotgun (WGS) entry which is preliminary data.</text>
</comment>
<dbReference type="OrthoDB" id="47330at2759"/>
<dbReference type="Gene3D" id="3.40.50.150">
    <property type="entry name" value="Vaccinia Virus protein VP39"/>
    <property type="match status" value="1"/>
</dbReference>
<dbReference type="Gene3D" id="4.10.860.10">
    <property type="entry name" value="UVR domain"/>
    <property type="match status" value="1"/>
</dbReference>
<dbReference type="FunFam" id="3.40.50.300:FF:000025">
    <property type="entry name" value="ATP-dependent Clp protease subunit"/>
    <property type="match status" value="1"/>
</dbReference>
<accession>A0A9P1CAY8</accession>
<dbReference type="InterPro" id="IPR003593">
    <property type="entry name" value="AAA+_ATPase"/>
</dbReference>
<dbReference type="PRINTS" id="PR00300">
    <property type="entry name" value="CLPPROTEASEA"/>
</dbReference>
<evidence type="ECO:0000256" key="3">
    <source>
        <dbReference type="ARBA" id="ARBA00022640"/>
    </source>
</evidence>
<reference evidence="13" key="2">
    <citation type="submission" date="2024-04" db="EMBL/GenBank/DDBJ databases">
        <authorList>
            <person name="Chen Y."/>
            <person name="Shah S."/>
            <person name="Dougan E. K."/>
            <person name="Thang M."/>
            <person name="Chan C."/>
        </authorList>
    </citation>
    <scope>NUCLEOTIDE SEQUENCE [LARGE SCALE GENOMIC DNA]</scope>
</reference>
<keyword evidence="2" id="KW-0150">Chloroplast</keyword>
<dbReference type="GO" id="GO:0034605">
    <property type="term" value="P:cellular response to heat"/>
    <property type="evidence" value="ECO:0007669"/>
    <property type="project" value="TreeGrafter"/>
</dbReference>
<dbReference type="Gene3D" id="1.10.8.60">
    <property type="match status" value="1"/>
</dbReference>
<evidence type="ECO:0000256" key="5">
    <source>
        <dbReference type="ARBA" id="ARBA00022741"/>
    </source>
</evidence>
<dbReference type="PROSITE" id="PS00871">
    <property type="entry name" value="CLPAB_2"/>
    <property type="match status" value="1"/>
</dbReference>
<dbReference type="GO" id="GO:0016887">
    <property type="term" value="F:ATP hydrolysis activity"/>
    <property type="evidence" value="ECO:0007669"/>
    <property type="project" value="InterPro"/>
</dbReference>
<dbReference type="SUPFAM" id="SSF52540">
    <property type="entry name" value="P-loop containing nucleoside triphosphate hydrolases"/>
    <property type="match status" value="2"/>
</dbReference>
<dbReference type="GO" id="GO:0005524">
    <property type="term" value="F:ATP binding"/>
    <property type="evidence" value="ECO:0007669"/>
    <property type="project" value="UniProtKB-KW"/>
</dbReference>
<dbReference type="SUPFAM" id="SSF53335">
    <property type="entry name" value="S-adenosyl-L-methionine-dependent methyltransferases"/>
    <property type="match status" value="1"/>
</dbReference>
<keyword evidence="14" id="KW-0645">Protease</keyword>
<dbReference type="EMBL" id="CAMXCT030001208">
    <property type="protein sequence ID" value="CAL4775149.1"/>
    <property type="molecule type" value="Genomic_DNA"/>
</dbReference>
<dbReference type="Pfam" id="PF05185">
    <property type="entry name" value="PRMT5"/>
    <property type="match status" value="1"/>
</dbReference>
<keyword evidence="4 8" id="KW-0677">Repeat</keyword>
<dbReference type="AlphaFoldDB" id="A0A9P1CAY8"/>
<dbReference type="InterPro" id="IPR001270">
    <property type="entry name" value="ClpA/B"/>
</dbReference>
<dbReference type="PROSITE" id="PS00870">
    <property type="entry name" value="CLPAB_1"/>
    <property type="match status" value="1"/>
</dbReference>
<evidence type="ECO:0000256" key="9">
    <source>
        <dbReference type="RuleBase" id="RU004432"/>
    </source>
</evidence>
<dbReference type="FunFam" id="3.40.50.300:FF:000010">
    <property type="entry name" value="Chaperone clpB 1, putative"/>
    <property type="match status" value="1"/>
</dbReference>
<dbReference type="GO" id="GO:0009507">
    <property type="term" value="C:chloroplast"/>
    <property type="evidence" value="ECO:0007669"/>
    <property type="project" value="UniProtKB-SubCell"/>
</dbReference>
<keyword evidence="3" id="KW-0934">Plastid</keyword>
<dbReference type="Pfam" id="PF00004">
    <property type="entry name" value="AAA"/>
    <property type="match status" value="1"/>
</dbReference>
<gene>
    <name evidence="12" type="ORF">C1SCF055_LOCUS15080</name>
</gene>
<dbReference type="GO" id="GO:0006508">
    <property type="term" value="P:proteolysis"/>
    <property type="evidence" value="ECO:0007669"/>
    <property type="project" value="UniProtKB-KW"/>
</dbReference>
<dbReference type="SMART" id="SM00382">
    <property type="entry name" value="AAA"/>
    <property type="match status" value="2"/>
</dbReference>
<dbReference type="InterPro" id="IPR018368">
    <property type="entry name" value="ClpA/B_CS1"/>
</dbReference>
<dbReference type="Pfam" id="PF17871">
    <property type="entry name" value="AAA_lid_9"/>
    <property type="match status" value="1"/>
</dbReference>
<evidence type="ECO:0000256" key="7">
    <source>
        <dbReference type="ARBA" id="ARBA00023186"/>
    </source>
</evidence>
<dbReference type="Proteomes" id="UP001152797">
    <property type="component" value="Unassembled WGS sequence"/>
</dbReference>
<dbReference type="InterPro" id="IPR004176">
    <property type="entry name" value="Clp_R_N"/>
</dbReference>
<dbReference type="PANTHER" id="PTHR11638:SF155">
    <property type="entry name" value="CHAPERONE PROTEIN CLPC1, CHLOROPLASTIC-LIKE"/>
    <property type="match status" value="1"/>
</dbReference>
<keyword evidence="14" id="KW-0378">Hydrolase</keyword>
<name>A0A9P1CAY8_9DINO</name>
<evidence type="ECO:0000256" key="6">
    <source>
        <dbReference type="ARBA" id="ARBA00022840"/>
    </source>
</evidence>
<dbReference type="PANTHER" id="PTHR11638">
    <property type="entry name" value="ATP-DEPENDENT CLP PROTEASE"/>
    <property type="match status" value="1"/>
</dbReference>
<dbReference type="Gene3D" id="1.10.1780.10">
    <property type="entry name" value="Clp, N-terminal domain"/>
    <property type="match status" value="1"/>
</dbReference>
<dbReference type="InterPro" id="IPR028299">
    <property type="entry name" value="ClpA/B_CS2"/>
</dbReference>
<dbReference type="InterPro" id="IPR036628">
    <property type="entry name" value="Clp_N_dom_sf"/>
</dbReference>
<sequence length="1165" mass="127704">MTHGTRGRPMARLAVLVAAVAGGPAALLPRRPLLVTLVNADVTPPAAPAESELQEVLITAGQALAQTTLEDYRAMVDDEQRTAAYAAAIQRRAKGATVADVGTGPFALLAVLAVKFGARKVYAIERTPEVAAEARKFVKDAALEEMISVIEGDSREVNLPEKVDLIVSEVVGNVATGEGVVNTIRDARRRFLRSDLLKDPEAMIPRRCQTAIAPVMYVNHELLAAKGPEFVERPFKLFSETKDLQFLAAPQLLEDFDLCSPGGPGVDDLVEKETLDFEIDQSDQPGDQSVKQKPLFSGFALWPRLVVDHVNHVDQLVDIQNVASHWSYVVALMSKQRIPLSNGCRIALQCQVDLGKVPYSYLLRGFSSLSVVLSQSWGRRSSMPAKSSQLTGVAQVVATLPTCGRYDRVNVTRTAMVFEKFSERTIKAVMLAQEEAKKIKQDHVGTEMLVVGLLAEGSGGAKALQQIGVHYPEAKRELENMVGQGMGGKSEEIPFTTSAKQVLEDSVICAQERDMPMVSTCHLLRALLRQENSNGCKLLGKVLATDSLQVLRERIMAALTQVECSETGDKAPLSTARSASVEDEVDLTQTLKFGTDLTQAAREGRLDPLVGRNDELQRTIRILGRRTKNNPVLIGEAGVGKTSIALGLAQLIAEGKVPLNLQDKKVVQLDLALLLAGTRYRGDFEERLRAVVKEVSESRRRVILVVDEVHTLVGAGSGGDSGGGMDAANLLKPALARGELQCIGATTLDEYRKYIEKDPALERRFQPVTVPEPSEDESVQILKGLAPKYERHHQLQYAPEALEACVKLANQFIADRCLPDKAIDVMDEAGSKVRQQLFEAAEESHNAAERWAAGRELKEVIEQKKVAVNSERYDEAAQLKRREDELEDRLARLQSSPENQDPQGLLKELQSLGQQIREAVTAERFAEAQELKMREREVAALLEKTGVTSEARRKVTPEDVAQVVSGWTGIAVEQVSASESARLLHLEKELHESIIGQDEAVGSVSRALRRARAGLRNPRRPMAGFMFCGPTGVGKTALCKTLSKTFFGTEDTMIRLDMSEFMEKHTVSKLIGAPPGYVGYNDGGSLTEAVRRRPYSLVLFDEVEKAHPDVFNVLLQLLDDGRLTDSKGRVVSFANTMVIMTSNIGSRSVTWWRPADESPPIFIHV</sequence>
<evidence type="ECO:0000256" key="10">
    <source>
        <dbReference type="SAM" id="Coils"/>
    </source>
</evidence>
<dbReference type="InterPro" id="IPR029063">
    <property type="entry name" value="SAM-dependent_MTases_sf"/>
</dbReference>
<organism evidence="12">
    <name type="scientific">Cladocopium goreaui</name>
    <dbReference type="NCBI Taxonomy" id="2562237"/>
    <lineage>
        <taxon>Eukaryota</taxon>
        <taxon>Sar</taxon>
        <taxon>Alveolata</taxon>
        <taxon>Dinophyceae</taxon>
        <taxon>Suessiales</taxon>
        <taxon>Symbiodiniaceae</taxon>
        <taxon>Cladocopium</taxon>
    </lineage>
</organism>
<evidence type="ECO:0000259" key="11">
    <source>
        <dbReference type="PROSITE" id="PS51903"/>
    </source>
</evidence>
<dbReference type="GO" id="GO:0008233">
    <property type="term" value="F:peptidase activity"/>
    <property type="evidence" value="ECO:0007669"/>
    <property type="project" value="UniProtKB-KW"/>
</dbReference>